<dbReference type="STRING" id="1218173.BALCAV_0214265"/>
<evidence type="ECO:0000256" key="1">
    <source>
        <dbReference type="ARBA" id="ARBA00022801"/>
    </source>
</evidence>
<feature type="active site" description="Tele-phosphohistidine intermediate" evidence="2">
    <location>
        <position position="8"/>
    </location>
</feature>
<dbReference type="GO" id="GO:0043456">
    <property type="term" value="P:regulation of pentose-phosphate shunt"/>
    <property type="evidence" value="ECO:0007669"/>
    <property type="project" value="TreeGrafter"/>
</dbReference>
<evidence type="ECO:0000313" key="4">
    <source>
        <dbReference type="EMBL" id="KGA96773.1"/>
    </source>
</evidence>
<dbReference type="RefSeq" id="WP_003321662.1">
    <property type="nucleotide sequence ID" value="NZ_ALPT02000047.1"/>
</dbReference>
<sequence length="215" mass="24738">MNLYLIRHGQSEGNRLKKIQGTMDFPLSEEGKKQVELLGERFASIKLDHLYSSDLTRASSTADAIAAHKKMTVHKWDKLREVELGPLQGKTRVQIYEEFPQANKNSLITSGVDGTETVEQLEARCNYILEQLLLAHRGKNIALVSHGGFLSVLMMYILTGEQWMNFHRPFRFGNTSITHLEWPLDSEKPYLHYMNDLQHLNDQNQAMTDRKIDIL</sequence>
<dbReference type="Gene3D" id="3.40.50.1240">
    <property type="entry name" value="Phosphoglycerate mutase-like"/>
    <property type="match status" value="1"/>
</dbReference>
<dbReference type="GO" id="GO:0005829">
    <property type="term" value="C:cytosol"/>
    <property type="evidence" value="ECO:0007669"/>
    <property type="project" value="TreeGrafter"/>
</dbReference>
<dbReference type="PANTHER" id="PTHR46517:SF1">
    <property type="entry name" value="FRUCTOSE-2,6-BISPHOSPHATASE TIGAR"/>
    <property type="match status" value="1"/>
</dbReference>
<dbReference type="SUPFAM" id="SSF53254">
    <property type="entry name" value="Phosphoglycerate mutase-like"/>
    <property type="match status" value="1"/>
</dbReference>
<dbReference type="PROSITE" id="PS00175">
    <property type="entry name" value="PG_MUTASE"/>
    <property type="match status" value="1"/>
</dbReference>
<dbReference type="EMBL" id="ALPT02000047">
    <property type="protein sequence ID" value="KGA96773.1"/>
    <property type="molecule type" value="Genomic_DNA"/>
</dbReference>
<dbReference type="OrthoDB" id="9782128at2"/>
<feature type="binding site" evidence="3">
    <location>
        <position position="57"/>
    </location>
    <ligand>
        <name>substrate</name>
    </ligand>
</feature>
<accession>A0A094WLI2</accession>
<dbReference type="eggNOG" id="COG0406">
    <property type="taxonomic scope" value="Bacteria"/>
</dbReference>
<proteinExistence type="predicted"/>
<dbReference type="PANTHER" id="PTHR46517">
    <property type="entry name" value="FRUCTOSE-2,6-BISPHOSPHATASE TIGAR"/>
    <property type="match status" value="1"/>
</dbReference>
<dbReference type="Proteomes" id="UP000297014">
    <property type="component" value="Unassembled WGS sequence"/>
</dbReference>
<dbReference type="InterPro" id="IPR051695">
    <property type="entry name" value="Phosphoglycerate_Mutase"/>
</dbReference>
<dbReference type="EMBL" id="JALP01000023">
    <property type="protein sequence ID" value="THG92061.1"/>
    <property type="molecule type" value="Genomic_DNA"/>
</dbReference>
<reference evidence="4 6" key="1">
    <citation type="journal article" date="2014" name="Genome Announc.">
        <title>Draft Genome Sequence of Bacillus alcalophilus AV1934, a Classic Alkaliphile Isolated from Human Feces in 1934.</title>
        <authorList>
            <person name="Attie O."/>
            <person name="Jayaprakash A."/>
            <person name="Shah H."/>
            <person name="Paulsen I.T."/>
            <person name="Morino M."/>
            <person name="Takahashi Y."/>
            <person name="Narumi I."/>
            <person name="Sachidanandam R."/>
            <person name="Satoh K."/>
            <person name="Ito M."/>
            <person name="Krulwich T.A."/>
        </authorList>
    </citation>
    <scope>NUCLEOTIDE SEQUENCE [LARGE SCALE GENOMIC DNA]</scope>
    <source>
        <strain evidence="4 6">AV1934</strain>
    </source>
</reference>
<reference evidence="5 7" key="2">
    <citation type="submission" date="2014-01" db="EMBL/GenBank/DDBJ databases">
        <title>Draft genome sequencing of Bacillus alcalophilus CGMCC 1.3604.</title>
        <authorList>
            <person name="Yang J."/>
            <person name="Diao L."/>
            <person name="Yang S."/>
        </authorList>
    </citation>
    <scope>NUCLEOTIDE SEQUENCE [LARGE SCALE GENOMIC DNA]</scope>
    <source>
        <strain evidence="5 7">CGMCC 1.3604</strain>
    </source>
</reference>
<dbReference type="CDD" id="cd07067">
    <property type="entry name" value="HP_PGM_like"/>
    <property type="match status" value="1"/>
</dbReference>
<gene>
    <name evidence="5" type="ORF">AJ85_18135</name>
    <name evidence="4" type="ORF">BALCAV_0214265</name>
</gene>
<comment type="caution">
    <text evidence="4">The sequence shown here is derived from an EMBL/GenBank/DDBJ whole genome shotgun (WGS) entry which is preliminary data.</text>
</comment>
<dbReference type="Proteomes" id="UP000002754">
    <property type="component" value="Unassembled WGS sequence"/>
</dbReference>
<dbReference type="InterPro" id="IPR001345">
    <property type="entry name" value="PG/BPGM_mutase_AS"/>
</dbReference>
<name>A0A094WLI2_ALKAL</name>
<protein>
    <submittedName>
        <fullName evidence="4">Phosphoglycerate mutase</fullName>
    </submittedName>
</protein>
<dbReference type="SMART" id="SM00855">
    <property type="entry name" value="PGAM"/>
    <property type="match status" value="1"/>
</dbReference>
<keyword evidence="1" id="KW-0378">Hydrolase</keyword>
<evidence type="ECO:0000256" key="3">
    <source>
        <dbReference type="PIRSR" id="PIRSR613078-2"/>
    </source>
</evidence>
<evidence type="ECO:0000256" key="2">
    <source>
        <dbReference type="PIRSR" id="PIRSR613078-1"/>
    </source>
</evidence>
<feature type="binding site" evidence="3">
    <location>
        <begin position="7"/>
        <end position="14"/>
    </location>
    <ligand>
        <name>substrate</name>
    </ligand>
</feature>
<dbReference type="GO" id="GO:0004331">
    <property type="term" value="F:fructose-2,6-bisphosphate 2-phosphatase activity"/>
    <property type="evidence" value="ECO:0007669"/>
    <property type="project" value="TreeGrafter"/>
</dbReference>
<evidence type="ECO:0000313" key="7">
    <source>
        <dbReference type="Proteomes" id="UP000297014"/>
    </source>
</evidence>
<evidence type="ECO:0000313" key="5">
    <source>
        <dbReference type="EMBL" id="THG92061.1"/>
    </source>
</evidence>
<keyword evidence="6" id="KW-1185">Reference proteome</keyword>
<dbReference type="InterPro" id="IPR013078">
    <property type="entry name" value="His_Pase_superF_clade-1"/>
</dbReference>
<dbReference type="AlphaFoldDB" id="A0A094WLI2"/>
<dbReference type="Pfam" id="PF00300">
    <property type="entry name" value="His_Phos_1"/>
    <property type="match status" value="1"/>
</dbReference>
<dbReference type="GO" id="GO:0045820">
    <property type="term" value="P:negative regulation of glycolytic process"/>
    <property type="evidence" value="ECO:0007669"/>
    <property type="project" value="TreeGrafter"/>
</dbReference>
<dbReference type="InterPro" id="IPR029033">
    <property type="entry name" value="His_PPase_superfam"/>
</dbReference>
<feature type="active site" description="Proton donor/acceptor" evidence="2">
    <location>
        <position position="81"/>
    </location>
</feature>
<organism evidence="4 6">
    <name type="scientific">Alkalihalobacillus alcalophilus ATCC 27647 = CGMCC 1.3604</name>
    <dbReference type="NCBI Taxonomy" id="1218173"/>
    <lineage>
        <taxon>Bacteria</taxon>
        <taxon>Bacillati</taxon>
        <taxon>Bacillota</taxon>
        <taxon>Bacilli</taxon>
        <taxon>Bacillales</taxon>
        <taxon>Bacillaceae</taxon>
        <taxon>Alkalihalobacillus</taxon>
    </lineage>
</organism>
<evidence type="ECO:0000313" key="6">
    <source>
        <dbReference type="Proteomes" id="UP000002754"/>
    </source>
</evidence>